<gene>
    <name evidence="1" type="primary">Dsec\GM15699</name>
    <name evidence="1" type="ORF">Dsec_GM15699</name>
</gene>
<reference evidence="1 2" key="1">
    <citation type="journal article" date="2007" name="Nature">
        <title>Evolution of genes and genomes on the Drosophila phylogeny.</title>
        <authorList>
            <consortium name="Drosophila 12 Genomes Consortium"/>
            <person name="Clark A.G."/>
            <person name="Eisen M.B."/>
            <person name="Smith D.R."/>
            <person name="Bergman C.M."/>
            <person name="Oliver B."/>
            <person name="Markow T.A."/>
            <person name="Kaufman T.C."/>
            <person name="Kellis M."/>
            <person name="Gelbart W."/>
            <person name="Iyer V.N."/>
            <person name="Pollard D.A."/>
            <person name="Sackton T.B."/>
            <person name="Larracuente A.M."/>
            <person name="Singh N.D."/>
            <person name="Abad J.P."/>
            <person name="Abt D.N."/>
            <person name="Adryan B."/>
            <person name="Aguade M."/>
            <person name="Akashi H."/>
            <person name="Anderson W.W."/>
            <person name="Aquadro C.F."/>
            <person name="Ardell D.H."/>
            <person name="Arguello R."/>
            <person name="Artieri C.G."/>
            <person name="Barbash D.A."/>
            <person name="Barker D."/>
            <person name="Barsanti P."/>
            <person name="Batterham P."/>
            <person name="Batzoglou S."/>
            <person name="Begun D."/>
            <person name="Bhutkar A."/>
            <person name="Blanco E."/>
            <person name="Bosak S.A."/>
            <person name="Bradley R.K."/>
            <person name="Brand A.D."/>
            <person name="Brent M.R."/>
            <person name="Brooks A.N."/>
            <person name="Brown R.H."/>
            <person name="Butlin R.K."/>
            <person name="Caggese C."/>
            <person name="Calvi B.R."/>
            <person name="Bernardo de Carvalho A."/>
            <person name="Caspi A."/>
            <person name="Castrezana S."/>
            <person name="Celniker S.E."/>
            <person name="Chang J.L."/>
            <person name="Chapple C."/>
            <person name="Chatterji S."/>
            <person name="Chinwalla A."/>
            <person name="Civetta A."/>
            <person name="Clifton S.W."/>
            <person name="Comeron J.M."/>
            <person name="Costello J.C."/>
            <person name="Coyne J.A."/>
            <person name="Daub J."/>
            <person name="David R.G."/>
            <person name="Delcher A.L."/>
            <person name="Delehaunty K."/>
            <person name="Do C.B."/>
            <person name="Ebling H."/>
            <person name="Edwards K."/>
            <person name="Eickbush T."/>
            <person name="Evans J.D."/>
            <person name="Filipski A."/>
            <person name="Findeiss S."/>
            <person name="Freyhult E."/>
            <person name="Fulton L."/>
            <person name="Fulton R."/>
            <person name="Garcia A.C."/>
            <person name="Gardiner A."/>
            <person name="Garfield D.A."/>
            <person name="Garvin B.E."/>
            <person name="Gibson G."/>
            <person name="Gilbert D."/>
            <person name="Gnerre S."/>
            <person name="Godfrey J."/>
            <person name="Good R."/>
            <person name="Gotea V."/>
            <person name="Gravely B."/>
            <person name="Greenberg A.J."/>
            <person name="Griffiths-Jones S."/>
            <person name="Gross S."/>
            <person name="Guigo R."/>
            <person name="Gustafson E.A."/>
            <person name="Haerty W."/>
            <person name="Hahn M.W."/>
            <person name="Halligan D.L."/>
            <person name="Halpern A.L."/>
            <person name="Halter G.M."/>
            <person name="Han M.V."/>
            <person name="Heger A."/>
            <person name="Hillier L."/>
            <person name="Hinrichs A.S."/>
            <person name="Holmes I."/>
            <person name="Hoskins R.A."/>
            <person name="Hubisz M.J."/>
            <person name="Hultmark D."/>
            <person name="Huntley M.A."/>
            <person name="Jaffe D.B."/>
            <person name="Jagadeeshan S."/>
            <person name="Jeck W.R."/>
            <person name="Johnson J."/>
            <person name="Jones C.D."/>
            <person name="Jordan W.C."/>
            <person name="Karpen G.H."/>
            <person name="Kataoka E."/>
            <person name="Keightley P.D."/>
            <person name="Kheradpour P."/>
            <person name="Kirkness E.F."/>
            <person name="Koerich L.B."/>
            <person name="Kristiansen K."/>
            <person name="Kudrna D."/>
            <person name="Kulathinal R.J."/>
            <person name="Kumar S."/>
            <person name="Kwok R."/>
            <person name="Lander E."/>
            <person name="Langley C.H."/>
            <person name="Lapoint R."/>
            <person name="Lazzaro B.P."/>
            <person name="Lee S.J."/>
            <person name="Levesque L."/>
            <person name="Li R."/>
            <person name="Lin C.F."/>
            <person name="Lin M.F."/>
            <person name="Lindblad-Toh K."/>
            <person name="Llopart A."/>
            <person name="Long M."/>
            <person name="Low L."/>
            <person name="Lozovsky E."/>
            <person name="Lu J."/>
            <person name="Luo M."/>
            <person name="Machado C.A."/>
            <person name="Makalowski W."/>
            <person name="Marzo M."/>
            <person name="Matsuda M."/>
            <person name="Matzkin L."/>
            <person name="McAllister B."/>
            <person name="McBride C.S."/>
            <person name="McKernan B."/>
            <person name="McKernan K."/>
            <person name="Mendez-Lago M."/>
            <person name="Minx P."/>
            <person name="Mollenhauer M.U."/>
            <person name="Montooth K."/>
            <person name="Mount S.M."/>
            <person name="Mu X."/>
            <person name="Myers E."/>
            <person name="Negre B."/>
            <person name="Newfeld S."/>
            <person name="Nielsen R."/>
            <person name="Noor M.A."/>
            <person name="O'Grady P."/>
            <person name="Pachter L."/>
            <person name="Papaceit M."/>
            <person name="Parisi M.J."/>
            <person name="Parisi M."/>
            <person name="Parts L."/>
            <person name="Pedersen J.S."/>
            <person name="Pesole G."/>
            <person name="Phillippy A.M."/>
            <person name="Ponting C.P."/>
            <person name="Pop M."/>
            <person name="Porcelli D."/>
            <person name="Powell J.R."/>
            <person name="Prohaska S."/>
            <person name="Pruitt K."/>
            <person name="Puig M."/>
            <person name="Quesneville H."/>
            <person name="Ram K.R."/>
            <person name="Rand D."/>
            <person name="Rasmussen M.D."/>
            <person name="Reed L.K."/>
            <person name="Reenan R."/>
            <person name="Reily A."/>
            <person name="Remington K.A."/>
            <person name="Rieger T.T."/>
            <person name="Ritchie M.G."/>
            <person name="Robin C."/>
            <person name="Rogers Y.H."/>
            <person name="Rohde C."/>
            <person name="Rozas J."/>
            <person name="Rubenfield M.J."/>
            <person name="Ruiz A."/>
            <person name="Russo S."/>
            <person name="Salzberg S.L."/>
            <person name="Sanchez-Gracia A."/>
            <person name="Saranga D.J."/>
            <person name="Sato H."/>
            <person name="Schaeffer S.W."/>
            <person name="Schatz M.C."/>
            <person name="Schlenke T."/>
            <person name="Schwartz R."/>
            <person name="Segarra C."/>
            <person name="Singh R.S."/>
            <person name="Sirot L."/>
            <person name="Sirota M."/>
            <person name="Sisneros N.B."/>
            <person name="Smith C.D."/>
            <person name="Smith T.F."/>
            <person name="Spieth J."/>
            <person name="Stage D.E."/>
            <person name="Stark A."/>
            <person name="Stephan W."/>
            <person name="Strausberg R.L."/>
            <person name="Strempel S."/>
            <person name="Sturgill D."/>
            <person name="Sutton G."/>
            <person name="Sutton G.G."/>
            <person name="Tao W."/>
            <person name="Teichmann S."/>
            <person name="Tobari Y.N."/>
            <person name="Tomimura Y."/>
            <person name="Tsolas J.M."/>
            <person name="Valente V.L."/>
            <person name="Venter E."/>
            <person name="Venter J.C."/>
            <person name="Vicario S."/>
            <person name="Vieira F.G."/>
            <person name="Vilella A.J."/>
            <person name="Villasante A."/>
            <person name="Walenz B."/>
            <person name="Wang J."/>
            <person name="Wasserman M."/>
            <person name="Watts T."/>
            <person name="Wilson D."/>
            <person name="Wilson R.K."/>
            <person name="Wing R.A."/>
            <person name="Wolfner M.F."/>
            <person name="Wong A."/>
            <person name="Wong G.K."/>
            <person name="Wu C.I."/>
            <person name="Wu G."/>
            <person name="Yamamoto D."/>
            <person name="Yang H.P."/>
            <person name="Yang S.P."/>
            <person name="Yorke J.A."/>
            <person name="Yoshida K."/>
            <person name="Zdobnov E."/>
            <person name="Zhang P."/>
            <person name="Zhang Y."/>
            <person name="Zimin A.V."/>
            <person name="Baldwin J."/>
            <person name="Abdouelleil A."/>
            <person name="Abdulkadir J."/>
            <person name="Abebe A."/>
            <person name="Abera B."/>
            <person name="Abreu J."/>
            <person name="Acer S.C."/>
            <person name="Aftuck L."/>
            <person name="Alexander A."/>
            <person name="An P."/>
            <person name="Anderson E."/>
            <person name="Anderson S."/>
            <person name="Arachi H."/>
            <person name="Azer M."/>
            <person name="Bachantsang P."/>
            <person name="Barry A."/>
            <person name="Bayul T."/>
            <person name="Berlin A."/>
            <person name="Bessette D."/>
            <person name="Bloom T."/>
            <person name="Blye J."/>
            <person name="Boguslavskiy L."/>
            <person name="Bonnet C."/>
            <person name="Boukhgalter B."/>
            <person name="Bourzgui I."/>
            <person name="Brown A."/>
            <person name="Cahill P."/>
            <person name="Channer S."/>
            <person name="Cheshatsang Y."/>
            <person name="Chuda L."/>
            <person name="Citroen M."/>
            <person name="Collymore A."/>
            <person name="Cooke P."/>
            <person name="Costello M."/>
            <person name="D'Aco K."/>
            <person name="Daza R."/>
            <person name="De Haan G."/>
            <person name="DeGray S."/>
            <person name="DeMaso C."/>
            <person name="Dhargay N."/>
            <person name="Dooley K."/>
            <person name="Dooley E."/>
            <person name="Doricent M."/>
            <person name="Dorje P."/>
            <person name="Dorjee K."/>
            <person name="Dupes A."/>
            <person name="Elong R."/>
            <person name="Falk J."/>
            <person name="Farina A."/>
            <person name="Faro S."/>
            <person name="Ferguson D."/>
            <person name="Fisher S."/>
            <person name="Foley C.D."/>
            <person name="Franke A."/>
            <person name="Friedrich D."/>
            <person name="Gadbois L."/>
            <person name="Gearin G."/>
            <person name="Gearin C.R."/>
            <person name="Giannoukos G."/>
            <person name="Goode T."/>
            <person name="Graham J."/>
            <person name="Grandbois E."/>
            <person name="Grewal S."/>
            <person name="Gyaltsen K."/>
            <person name="Hafez N."/>
            <person name="Hagos B."/>
            <person name="Hall J."/>
            <person name="Henson C."/>
            <person name="Hollinger A."/>
            <person name="Honan T."/>
            <person name="Huard M.D."/>
            <person name="Hughes L."/>
            <person name="Hurhula B."/>
            <person name="Husby M.E."/>
            <person name="Kamat A."/>
            <person name="Kanga B."/>
            <person name="Kashin S."/>
            <person name="Khazanovich D."/>
            <person name="Kisner P."/>
            <person name="Lance K."/>
            <person name="Lara M."/>
            <person name="Lee W."/>
            <person name="Lennon N."/>
            <person name="Letendre F."/>
            <person name="LeVine R."/>
            <person name="Lipovsky A."/>
            <person name="Liu X."/>
            <person name="Liu J."/>
            <person name="Liu S."/>
            <person name="Lokyitsang T."/>
            <person name="Lokyitsang Y."/>
            <person name="Lubonja R."/>
            <person name="Lui A."/>
            <person name="MacDonald P."/>
            <person name="Magnisalis V."/>
            <person name="Maru K."/>
            <person name="Matthews C."/>
            <person name="McCusker W."/>
            <person name="McDonough S."/>
            <person name="Mehta T."/>
            <person name="Meldrim J."/>
            <person name="Meneus L."/>
            <person name="Mihai O."/>
            <person name="Mihalev A."/>
            <person name="Mihova T."/>
            <person name="Mittelman R."/>
            <person name="Mlenga V."/>
            <person name="Montmayeur A."/>
            <person name="Mulrain L."/>
            <person name="Navidi A."/>
            <person name="Naylor J."/>
            <person name="Negash T."/>
            <person name="Nguyen T."/>
            <person name="Nguyen N."/>
            <person name="Nicol R."/>
            <person name="Norbu C."/>
            <person name="Norbu N."/>
            <person name="Novod N."/>
            <person name="O'Neill B."/>
            <person name="Osman S."/>
            <person name="Markiewicz E."/>
            <person name="Oyono O.L."/>
            <person name="Patti C."/>
            <person name="Phunkhang P."/>
            <person name="Pierre F."/>
            <person name="Priest M."/>
            <person name="Raghuraman S."/>
            <person name="Rege F."/>
            <person name="Reyes R."/>
            <person name="Rise C."/>
            <person name="Rogov P."/>
            <person name="Ross K."/>
            <person name="Ryan E."/>
            <person name="Settipalli S."/>
            <person name="Shea T."/>
            <person name="Sherpa N."/>
            <person name="Shi L."/>
            <person name="Shih D."/>
            <person name="Sparrow T."/>
            <person name="Spaulding J."/>
            <person name="Stalker J."/>
            <person name="Stange-Thomann N."/>
            <person name="Stavropoulos S."/>
            <person name="Stone C."/>
            <person name="Strader C."/>
            <person name="Tesfaye S."/>
            <person name="Thomson T."/>
            <person name="Thoulutsang Y."/>
            <person name="Thoulutsang D."/>
            <person name="Topham K."/>
            <person name="Topping I."/>
            <person name="Tsamla T."/>
            <person name="Vassiliev H."/>
            <person name="Vo A."/>
            <person name="Wangchuk T."/>
            <person name="Wangdi T."/>
            <person name="Weiand M."/>
            <person name="Wilkinson J."/>
            <person name="Wilson A."/>
            <person name="Yadav S."/>
            <person name="Young G."/>
            <person name="Yu Q."/>
            <person name="Zembek L."/>
            <person name="Zhong D."/>
            <person name="Zimmer A."/>
            <person name="Zwirko Z."/>
            <person name="Jaffe D.B."/>
            <person name="Alvarez P."/>
            <person name="Brockman W."/>
            <person name="Butler J."/>
            <person name="Chin C."/>
            <person name="Gnerre S."/>
            <person name="Grabherr M."/>
            <person name="Kleber M."/>
            <person name="Mauceli E."/>
            <person name="MacCallum I."/>
        </authorList>
    </citation>
    <scope>NUCLEOTIDE SEQUENCE [LARGE SCALE GENOMIC DNA]</scope>
    <source>
        <strain evidence="2">Rob3c / Tucson 14021-0248.25</strain>
    </source>
</reference>
<dbReference type="AlphaFoldDB" id="B4HXI4"/>
<proteinExistence type="predicted"/>
<organism evidence="2">
    <name type="scientific">Drosophila sechellia</name>
    <name type="common">Fruit fly</name>
    <dbReference type="NCBI Taxonomy" id="7238"/>
    <lineage>
        <taxon>Eukaryota</taxon>
        <taxon>Metazoa</taxon>
        <taxon>Ecdysozoa</taxon>
        <taxon>Arthropoda</taxon>
        <taxon>Hexapoda</taxon>
        <taxon>Insecta</taxon>
        <taxon>Pterygota</taxon>
        <taxon>Neoptera</taxon>
        <taxon>Endopterygota</taxon>
        <taxon>Diptera</taxon>
        <taxon>Brachycera</taxon>
        <taxon>Muscomorpha</taxon>
        <taxon>Ephydroidea</taxon>
        <taxon>Drosophilidae</taxon>
        <taxon>Drosophila</taxon>
        <taxon>Sophophora</taxon>
    </lineage>
</organism>
<name>B4HXI4_DROSE</name>
<evidence type="ECO:0000313" key="2">
    <source>
        <dbReference type="Proteomes" id="UP000001292"/>
    </source>
</evidence>
<dbReference type="PhylomeDB" id="B4HXI4"/>
<accession>B4HXI4</accession>
<protein>
    <submittedName>
        <fullName evidence="1">GM15699</fullName>
    </submittedName>
</protein>
<dbReference type="HOGENOM" id="CLU_2500320_0_0_1"/>
<dbReference type="Proteomes" id="UP000001292">
    <property type="component" value="Unassembled WGS sequence"/>
</dbReference>
<sequence>MGDSGNGLHRLVNQAIDFCAKSADNLDANGVAKTTKTTTTMMMMISKLGSGSSSALHRPSMDRSIQYPVSRSSQLTVEEPSVVVAF</sequence>
<keyword evidence="2" id="KW-1185">Reference proteome</keyword>
<evidence type="ECO:0000313" key="1">
    <source>
        <dbReference type="EMBL" id="EDW51764.1"/>
    </source>
</evidence>
<dbReference type="EMBL" id="CH480818">
    <property type="protein sequence ID" value="EDW51764.1"/>
    <property type="molecule type" value="Genomic_DNA"/>
</dbReference>